<evidence type="ECO:0000313" key="1">
    <source>
        <dbReference type="EMBL" id="JAH42211.1"/>
    </source>
</evidence>
<sequence>MTPCGCFKALRIEQIKCPLLFKSGS</sequence>
<dbReference type="EMBL" id="GBXM01066366">
    <property type="protein sequence ID" value="JAH42211.1"/>
    <property type="molecule type" value="Transcribed_RNA"/>
</dbReference>
<reference evidence="1" key="2">
    <citation type="journal article" date="2015" name="Fish Shellfish Immunol.">
        <title>Early steps in the European eel (Anguilla anguilla)-Vibrio vulnificus interaction in the gills: Role of the RtxA13 toxin.</title>
        <authorList>
            <person name="Callol A."/>
            <person name="Pajuelo D."/>
            <person name="Ebbesson L."/>
            <person name="Teles M."/>
            <person name="MacKenzie S."/>
            <person name="Amaro C."/>
        </authorList>
    </citation>
    <scope>NUCLEOTIDE SEQUENCE</scope>
</reference>
<name>A0A0E9SLJ8_ANGAN</name>
<organism evidence="1">
    <name type="scientific">Anguilla anguilla</name>
    <name type="common">European freshwater eel</name>
    <name type="synonym">Muraena anguilla</name>
    <dbReference type="NCBI Taxonomy" id="7936"/>
    <lineage>
        <taxon>Eukaryota</taxon>
        <taxon>Metazoa</taxon>
        <taxon>Chordata</taxon>
        <taxon>Craniata</taxon>
        <taxon>Vertebrata</taxon>
        <taxon>Euteleostomi</taxon>
        <taxon>Actinopterygii</taxon>
        <taxon>Neopterygii</taxon>
        <taxon>Teleostei</taxon>
        <taxon>Anguilliformes</taxon>
        <taxon>Anguillidae</taxon>
        <taxon>Anguilla</taxon>
    </lineage>
</organism>
<reference evidence="1" key="1">
    <citation type="submission" date="2014-11" db="EMBL/GenBank/DDBJ databases">
        <authorList>
            <person name="Amaro Gonzalez C."/>
        </authorList>
    </citation>
    <scope>NUCLEOTIDE SEQUENCE</scope>
</reference>
<protein>
    <submittedName>
        <fullName evidence="1">Uncharacterized protein</fullName>
    </submittedName>
</protein>
<dbReference type="AlphaFoldDB" id="A0A0E9SLJ8"/>
<accession>A0A0E9SLJ8</accession>
<proteinExistence type="predicted"/>